<reference evidence="1" key="2">
    <citation type="submission" date="2025-09" db="UniProtKB">
        <authorList>
            <consortium name="Ensembl"/>
        </authorList>
    </citation>
    <scope>IDENTIFICATION</scope>
</reference>
<dbReference type="AlphaFoldDB" id="A0A8C5P6W6"/>
<dbReference type="Ensembl" id="ENSLLET00000001306.1">
    <property type="protein sequence ID" value="ENSLLEP00000001242.1"/>
    <property type="gene ID" value="ENSLLEG00000000812.1"/>
</dbReference>
<protein>
    <submittedName>
        <fullName evidence="1">Uncharacterized protein</fullName>
    </submittedName>
</protein>
<accession>A0A8C5P6W6</accession>
<dbReference type="Proteomes" id="UP000694569">
    <property type="component" value="Unplaced"/>
</dbReference>
<evidence type="ECO:0000313" key="1">
    <source>
        <dbReference type="Ensembl" id="ENSLLEP00000001242.1"/>
    </source>
</evidence>
<organism evidence="1 2">
    <name type="scientific">Leptobrachium leishanense</name>
    <name type="common">Leishan spiny toad</name>
    <dbReference type="NCBI Taxonomy" id="445787"/>
    <lineage>
        <taxon>Eukaryota</taxon>
        <taxon>Metazoa</taxon>
        <taxon>Chordata</taxon>
        <taxon>Craniata</taxon>
        <taxon>Vertebrata</taxon>
        <taxon>Euteleostomi</taxon>
        <taxon>Amphibia</taxon>
        <taxon>Batrachia</taxon>
        <taxon>Anura</taxon>
        <taxon>Pelobatoidea</taxon>
        <taxon>Megophryidae</taxon>
        <taxon>Leptobrachium</taxon>
    </lineage>
</organism>
<reference evidence="1" key="1">
    <citation type="submission" date="2025-08" db="UniProtKB">
        <authorList>
            <consortium name="Ensembl"/>
        </authorList>
    </citation>
    <scope>IDENTIFICATION</scope>
</reference>
<keyword evidence="2" id="KW-1185">Reference proteome</keyword>
<evidence type="ECO:0000313" key="2">
    <source>
        <dbReference type="Proteomes" id="UP000694569"/>
    </source>
</evidence>
<name>A0A8C5P6W6_9ANUR</name>
<sequence length="71" mass="7799">SHFKALAGSGKCQCCRVGGKTLSKMQSIPPPPHTSQGYFYRGQSHCSHPSRAKWYPWIATAPLKSPPNKDT</sequence>
<proteinExistence type="predicted"/>